<dbReference type="InterPro" id="IPR001202">
    <property type="entry name" value="WW_dom"/>
</dbReference>
<dbReference type="SMART" id="SM00456">
    <property type="entry name" value="WW"/>
    <property type="match status" value="2"/>
</dbReference>
<dbReference type="OrthoDB" id="437889at2759"/>
<dbReference type="GO" id="GO:0005856">
    <property type="term" value="C:cytoskeleton"/>
    <property type="evidence" value="ECO:0007669"/>
    <property type="project" value="InterPro"/>
</dbReference>
<dbReference type="PANTHER" id="PTHR45876:SF8">
    <property type="entry name" value="FI04035P"/>
    <property type="match status" value="1"/>
</dbReference>
<dbReference type="InterPro" id="IPR038185">
    <property type="entry name" value="MyTH4_dom_sf"/>
</dbReference>
<dbReference type="Gene3D" id="1.10.555.10">
    <property type="entry name" value="Rho GTPase activation protein"/>
    <property type="match status" value="1"/>
</dbReference>
<dbReference type="Proteomes" id="UP000835052">
    <property type="component" value="Unassembled WGS sequence"/>
</dbReference>
<dbReference type="SUPFAM" id="SSF51045">
    <property type="entry name" value="WW domain"/>
    <property type="match status" value="1"/>
</dbReference>
<feature type="domain" description="WW" evidence="2">
    <location>
        <begin position="66"/>
        <end position="93"/>
    </location>
</feature>
<comment type="caution">
    <text evidence="5">The sequence shown here is derived from an EMBL/GenBank/DDBJ whole genome shotgun (WGS) entry which is preliminary data.</text>
</comment>
<evidence type="ECO:0000259" key="2">
    <source>
        <dbReference type="PROSITE" id="PS50020"/>
    </source>
</evidence>
<dbReference type="PROSITE" id="PS50020">
    <property type="entry name" value="WW_DOMAIN_2"/>
    <property type="match status" value="1"/>
</dbReference>
<sequence>MASTSSSSAAFYENGTTSARAATMEWVEIVEPQTRQRMYANLVTGQCAWDAPEGANVKLTHDNQWWELFDAKTGRYYYYNAASKSTKWQKPTGSDADIIPLAKLQTLKENSEGASPRIRRSCETQTSPSVRRLQMSLNTQNHSTGQSVTPEAGIASLRSQSRASQSTLNGMHSSFDWMSLDEDPPSEQGTMATNVSSSSKCPAFPTASTTSTISDAPSADSIANRFSQSASPPPNKRFFFPSAGSPKPKPGTGWMKDVPKVPITMPENRPLKRELPALFKSIQGYMGDRKSKSNPDQLALNFCELAIKRPDLGDEAIALLMQQLSNNERNDSLKRGWELLTILLAFLLPTELIAEKLNDFLEKNSDPIFDREVAISYFSKQCQKRLSRSMPRLKPTLTAIQETKVHIFHPPVFSASLEELMEMQQEKFPNLKLPWVLTTLIELLYQAGARRSEGIFRIAGDFEQMTMARAQLDGWLTPKMHDAHTPACLLKQWLRQLPVPLVIPNLYDRAVTACDNPTEILHIVSLLPEIHRLVLARVVALLQDLCREEVVVRTKMDVQNLSMVIAPNVFNTDHTDATVMYDHMRRQMSFLKNLVLNYDTGFIQGVS</sequence>
<dbReference type="EMBL" id="CAJGYM010000001">
    <property type="protein sequence ID" value="CAD6184487.1"/>
    <property type="molecule type" value="Genomic_DNA"/>
</dbReference>
<dbReference type="FunFam" id="2.20.70.10:FF:000022">
    <property type="entry name" value="Rho GTPase activating protein 39"/>
    <property type="match status" value="1"/>
</dbReference>
<dbReference type="CDD" id="cd00201">
    <property type="entry name" value="WW"/>
    <property type="match status" value="1"/>
</dbReference>
<dbReference type="InterPro" id="IPR000857">
    <property type="entry name" value="MyTH4_dom"/>
</dbReference>
<dbReference type="SMART" id="SM00324">
    <property type="entry name" value="RhoGAP"/>
    <property type="match status" value="1"/>
</dbReference>
<dbReference type="FunFam" id="1.10.555.10:FF:000045">
    <property type="entry name" value="RhoGAP domain containing protein"/>
    <property type="match status" value="1"/>
</dbReference>
<dbReference type="GO" id="GO:0005096">
    <property type="term" value="F:GTPase activator activity"/>
    <property type="evidence" value="ECO:0007669"/>
    <property type="project" value="TreeGrafter"/>
</dbReference>
<dbReference type="Gene3D" id="1.25.40.530">
    <property type="entry name" value="MyTH4 domain"/>
    <property type="match status" value="1"/>
</dbReference>
<reference evidence="5" key="1">
    <citation type="submission" date="2020-10" db="EMBL/GenBank/DDBJ databases">
        <authorList>
            <person name="Kikuchi T."/>
        </authorList>
    </citation>
    <scope>NUCLEOTIDE SEQUENCE</scope>
    <source>
        <strain evidence="5">NKZ352</strain>
    </source>
</reference>
<dbReference type="PANTHER" id="PTHR45876">
    <property type="entry name" value="FI04035P"/>
    <property type="match status" value="1"/>
</dbReference>
<dbReference type="InterPro" id="IPR036020">
    <property type="entry name" value="WW_dom_sf"/>
</dbReference>
<evidence type="ECO:0000259" key="3">
    <source>
        <dbReference type="PROSITE" id="PS50238"/>
    </source>
</evidence>
<dbReference type="SUPFAM" id="SSF48350">
    <property type="entry name" value="GTPase activation domain, GAP"/>
    <property type="match status" value="1"/>
</dbReference>
<dbReference type="Pfam" id="PF00620">
    <property type="entry name" value="RhoGAP"/>
    <property type="match status" value="1"/>
</dbReference>
<dbReference type="InterPro" id="IPR008936">
    <property type="entry name" value="Rho_GTPase_activation_prot"/>
</dbReference>
<evidence type="ECO:0000313" key="5">
    <source>
        <dbReference type="EMBL" id="CAD6184487.1"/>
    </source>
</evidence>
<organism evidence="5 6">
    <name type="scientific">Caenorhabditis auriculariae</name>
    <dbReference type="NCBI Taxonomy" id="2777116"/>
    <lineage>
        <taxon>Eukaryota</taxon>
        <taxon>Metazoa</taxon>
        <taxon>Ecdysozoa</taxon>
        <taxon>Nematoda</taxon>
        <taxon>Chromadorea</taxon>
        <taxon>Rhabditida</taxon>
        <taxon>Rhabditina</taxon>
        <taxon>Rhabditomorpha</taxon>
        <taxon>Rhabditoidea</taxon>
        <taxon>Rhabditidae</taxon>
        <taxon>Peloderinae</taxon>
        <taxon>Caenorhabditis</taxon>
    </lineage>
</organism>
<feature type="domain" description="Rho-GAP" evidence="3">
    <location>
        <begin position="415"/>
        <end position="602"/>
    </location>
</feature>
<dbReference type="InterPro" id="IPR000198">
    <property type="entry name" value="RhoGAP_dom"/>
</dbReference>
<accession>A0A8S1GMB9</accession>
<proteinExistence type="predicted"/>
<evidence type="ECO:0000313" key="6">
    <source>
        <dbReference type="Proteomes" id="UP000835052"/>
    </source>
</evidence>
<gene>
    <name evidence="5" type="ORF">CAUJ_LOCUS406</name>
</gene>
<evidence type="ECO:0000256" key="1">
    <source>
        <dbReference type="SAM" id="MobiDB-lite"/>
    </source>
</evidence>
<dbReference type="PROSITE" id="PS51016">
    <property type="entry name" value="MYTH4"/>
    <property type="match status" value="1"/>
</dbReference>
<dbReference type="AlphaFoldDB" id="A0A8S1GMB9"/>
<dbReference type="PROSITE" id="PS50238">
    <property type="entry name" value="RHOGAP"/>
    <property type="match status" value="1"/>
</dbReference>
<dbReference type="GO" id="GO:0007165">
    <property type="term" value="P:signal transduction"/>
    <property type="evidence" value="ECO:0007669"/>
    <property type="project" value="InterPro"/>
</dbReference>
<dbReference type="Gene3D" id="2.20.70.10">
    <property type="match status" value="1"/>
</dbReference>
<keyword evidence="6" id="KW-1185">Reference proteome</keyword>
<evidence type="ECO:0000259" key="4">
    <source>
        <dbReference type="PROSITE" id="PS51016"/>
    </source>
</evidence>
<dbReference type="SMART" id="SM00139">
    <property type="entry name" value="MyTH4"/>
    <property type="match status" value="1"/>
</dbReference>
<dbReference type="GO" id="GO:0005737">
    <property type="term" value="C:cytoplasm"/>
    <property type="evidence" value="ECO:0007669"/>
    <property type="project" value="TreeGrafter"/>
</dbReference>
<protein>
    <submittedName>
        <fullName evidence="5">Uncharacterized protein</fullName>
    </submittedName>
</protein>
<dbReference type="Pfam" id="PF00784">
    <property type="entry name" value="MyTH4"/>
    <property type="match status" value="1"/>
</dbReference>
<name>A0A8S1GMB9_9PELO</name>
<feature type="region of interest" description="Disordered" evidence="1">
    <location>
        <begin position="107"/>
        <end position="131"/>
    </location>
</feature>
<feature type="domain" description="MyTH4" evidence="4">
    <location>
        <begin position="254"/>
        <end position="409"/>
    </location>
</feature>